<organism evidence="9 10">
    <name type="scientific">Penicillium brasilianum</name>
    <dbReference type="NCBI Taxonomy" id="104259"/>
    <lineage>
        <taxon>Eukaryota</taxon>
        <taxon>Fungi</taxon>
        <taxon>Dikarya</taxon>
        <taxon>Ascomycota</taxon>
        <taxon>Pezizomycotina</taxon>
        <taxon>Eurotiomycetes</taxon>
        <taxon>Eurotiomycetidae</taxon>
        <taxon>Eurotiales</taxon>
        <taxon>Aspergillaceae</taxon>
        <taxon>Penicillium</taxon>
    </lineage>
</organism>
<feature type="domain" description="Zn(2)-C6 fungal-type" evidence="8">
    <location>
        <begin position="15"/>
        <end position="45"/>
    </location>
</feature>
<comment type="subcellular location">
    <subcellularLocation>
        <location evidence="1">Nucleus</location>
    </subcellularLocation>
</comment>
<keyword evidence="2" id="KW-0479">Metal-binding</keyword>
<accession>A0A0F7TGQ2</accession>
<evidence type="ECO:0000313" key="9">
    <source>
        <dbReference type="EMBL" id="CEJ54173.1"/>
    </source>
</evidence>
<protein>
    <recommendedName>
        <fullName evidence="8">Zn(2)-C6 fungal-type domain-containing protein</fullName>
    </recommendedName>
</protein>
<feature type="compositionally biased region" description="Polar residues" evidence="7">
    <location>
        <begin position="186"/>
        <end position="204"/>
    </location>
</feature>
<keyword evidence="6" id="KW-0539">Nucleus</keyword>
<dbReference type="SUPFAM" id="SSF57701">
    <property type="entry name" value="Zn2/Cys6 DNA-binding domain"/>
    <property type="match status" value="1"/>
</dbReference>
<evidence type="ECO:0000256" key="2">
    <source>
        <dbReference type="ARBA" id="ARBA00022723"/>
    </source>
</evidence>
<dbReference type="InterPro" id="IPR036864">
    <property type="entry name" value="Zn2-C6_fun-type_DNA-bd_sf"/>
</dbReference>
<dbReference type="Proteomes" id="UP000042958">
    <property type="component" value="Unassembled WGS sequence"/>
</dbReference>
<dbReference type="InterPro" id="IPR001138">
    <property type="entry name" value="Zn2Cys6_DnaBD"/>
</dbReference>
<feature type="compositionally biased region" description="Polar residues" evidence="7">
    <location>
        <begin position="151"/>
        <end position="175"/>
    </location>
</feature>
<dbReference type="GO" id="GO:0008270">
    <property type="term" value="F:zinc ion binding"/>
    <property type="evidence" value="ECO:0007669"/>
    <property type="project" value="InterPro"/>
</dbReference>
<dbReference type="OrthoDB" id="10261408at2759"/>
<evidence type="ECO:0000259" key="8">
    <source>
        <dbReference type="PROSITE" id="PS50048"/>
    </source>
</evidence>
<dbReference type="Gene3D" id="4.10.240.10">
    <property type="entry name" value="Zn(2)-C6 fungal-type DNA-binding domain"/>
    <property type="match status" value="1"/>
</dbReference>
<feature type="region of interest" description="Disordered" evidence="7">
    <location>
        <begin position="141"/>
        <end position="239"/>
    </location>
</feature>
<keyword evidence="3" id="KW-0805">Transcription regulation</keyword>
<evidence type="ECO:0000256" key="7">
    <source>
        <dbReference type="SAM" id="MobiDB-lite"/>
    </source>
</evidence>
<dbReference type="PROSITE" id="PS50048">
    <property type="entry name" value="ZN2_CY6_FUNGAL_2"/>
    <property type="match status" value="1"/>
</dbReference>
<keyword evidence="10" id="KW-1185">Reference proteome</keyword>
<evidence type="ECO:0000313" key="10">
    <source>
        <dbReference type="Proteomes" id="UP000042958"/>
    </source>
</evidence>
<dbReference type="InterPro" id="IPR050987">
    <property type="entry name" value="AtrR-like"/>
</dbReference>
<dbReference type="AlphaFoldDB" id="A0A0F7TGQ2"/>
<evidence type="ECO:0000256" key="3">
    <source>
        <dbReference type="ARBA" id="ARBA00023015"/>
    </source>
</evidence>
<sequence length="269" mass="29920">MVKTTKGKPSRITTACNTCRSRKQKCSGGKPVCQQCLEYNRPCNWPEQLRRGPPKGHIEAVEHRLQVTENALLRLLSQVSNAQLLEAFPKDSPFERTDPCGYVPLSRIERKGIEDWAQFPLDKADNIRKWQKFCVDQGATSPPHQVVGNIHSPSRSSCPSGQNRKNSALQGSSNRPFEERVEFSGASISLQGPQSWSTSPTALQRAQERPTGPQQARKDPNANASEDYEVDTADSGPYPLIGEDRAITVSTSSSWNGAPSLNFQQRFLW</sequence>
<reference evidence="10" key="1">
    <citation type="journal article" date="2015" name="Genome Announc.">
        <title>Draft genome sequence of the fungus Penicillium brasilianum MG11.</title>
        <authorList>
            <person name="Horn F."/>
            <person name="Linde J."/>
            <person name="Mattern D.J."/>
            <person name="Walther G."/>
            <person name="Guthke R."/>
            <person name="Brakhage A.A."/>
            <person name="Valiante V."/>
        </authorList>
    </citation>
    <scope>NUCLEOTIDE SEQUENCE [LARGE SCALE GENOMIC DNA]</scope>
    <source>
        <strain evidence="10">MG11</strain>
    </source>
</reference>
<dbReference type="PANTHER" id="PTHR46910:SF3">
    <property type="entry name" value="HALOTOLERANCE PROTEIN 9-RELATED"/>
    <property type="match status" value="1"/>
</dbReference>
<evidence type="ECO:0000256" key="4">
    <source>
        <dbReference type="ARBA" id="ARBA00023125"/>
    </source>
</evidence>
<keyword evidence="5" id="KW-0804">Transcription</keyword>
<dbReference type="Pfam" id="PF00172">
    <property type="entry name" value="Zn_clus"/>
    <property type="match status" value="1"/>
</dbReference>
<dbReference type="PROSITE" id="PS00463">
    <property type="entry name" value="ZN2_CY6_FUNGAL_1"/>
    <property type="match status" value="1"/>
</dbReference>
<evidence type="ECO:0000256" key="1">
    <source>
        <dbReference type="ARBA" id="ARBA00004123"/>
    </source>
</evidence>
<dbReference type="EMBL" id="CDHK01000001">
    <property type="protein sequence ID" value="CEJ54173.1"/>
    <property type="molecule type" value="Genomic_DNA"/>
</dbReference>
<evidence type="ECO:0000256" key="6">
    <source>
        <dbReference type="ARBA" id="ARBA00023242"/>
    </source>
</evidence>
<evidence type="ECO:0000256" key="5">
    <source>
        <dbReference type="ARBA" id="ARBA00023163"/>
    </source>
</evidence>
<dbReference type="GO" id="GO:0000981">
    <property type="term" value="F:DNA-binding transcription factor activity, RNA polymerase II-specific"/>
    <property type="evidence" value="ECO:0007669"/>
    <property type="project" value="InterPro"/>
</dbReference>
<gene>
    <name evidence="9" type="ORF">PMG11_00494</name>
</gene>
<proteinExistence type="predicted"/>
<name>A0A0F7TGQ2_PENBI</name>
<dbReference type="GO" id="GO:0005634">
    <property type="term" value="C:nucleus"/>
    <property type="evidence" value="ECO:0007669"/>
    <property type="project" value="UniProtKB-SubCell"/>
</dbReference>
<dbReference type="PANTHER" id="PTHR46910">
    <property type="entry name" value="TRANSCRIPTION FACTOR PDR1"/>
    <property type="match status" value="1"/>
</dbReference>
<dbReference type="SMART" id="SM00066">
    <property type="entry name" value="GAL4"/>
    <property type="match status" value="1"/>
</dbReference>
<dbReference type="GO" id="GO:0003677">
    <property type="term" value="F:DNA binding"/>
    <property type="evidence" value="ECO:0007669"/>
    <property type="project" value="UniProtKB-KW"/>
</dbReference>
<keyword evidence="4" id="KW-0238">DNA-binding</keyword>
<dbReference type="CDD" id="cd00067">
    <property type="entry name" value="GAL4"/>
    <property type="match status" value="1"/>
</dbReference>